<evidence type="ECO:0000313" key="1">
    <source>
        <dbReference type="EMBL" id="GAI07771.1"/>
    </source>
</evidence>
<dbReference type="EMBL" id="BARV01006084">
    <property type="protein sequence ID" value="GAI07771.1"/>
    <property type="molecule type" value="Genomic_DNA"/>
</dbReference>
<evidence type="ECO:0008006" key="2">
    <source>
        <dbReference type="Google" id="ProtNLM"/>
    </source>
</evidence>
<gene>
    <name evidence="1" type="ORF">S06H3_12433</name>
</gene>
<dbReference type="SUPFAM" id="SSF56300">
    <property type="entry name" value="Metallo-dependent phosphatases"/>
    <property type="match status" value="1"/>
</dbReference>
<feature type="non-terminal residue" evidence="1">
    <location>
        <position position="1"/>
    </location>
</feature>
<comment type="caution">
    <text evidence="1">The sequence shown here is derived from an EMBL/GenBank/DDBJ whole genome shotgun (WGS) entry which is preliminary data.</text>
</comment>
<reference evidence="1" key="1">
    <citation type="journal article" date="2014" name="Front. Microbiol.">
        <title>High frequency of phylogenetically diverse reductive dehalogenase-homologous genes in deep subseafloor sedimentary metagenomes.</title>
        <authorList>
            <person name="Kawai M."/>
            <person name="Futagami T."/>
            <person name="Toyoda A."/>
            <person name="Takaki Y."/>
            <person name="Nishi S."/>
            <person name="Hori S."/>
            <person name="Arai W."/>
            <person name="Tsubouchi T."/>
            <person name="Morono Y."/>
            <person name="Uchiyama I."/>
            <person name="Ito T."/>
            <person name="Fujiyama A."/>
            <person name="Inagaki F."/>
            <person name="Takami H."/>
        </authorList>
    </citation>
    <scope>NUCLEOTIDE SEQUENCE</scope>
    <source>
        <strain evidence="1">Expedition CK06-06</strain>
    </source>
</reference>
<accession>X1LPK5</accession>
<sequence length="144" mass="17065">QWDNLVILEGNHDRKNPYLPTKLNVVIDNILFCHGHSFDALWGWLPIYYFPVPDFIRRWYRTPAKQKKGELRDYHLATMQIEHSAQRFCIKHQYKGIIIGHTHLPTVIRRETFTLANSGDFVDSFAWLEGDTETNQWELKSLPQ</sequence>
<proteinExistence type="predicted"/>
<organism evidence="1">
    <name type="scientific">marine sediment metagenome</name>
    <dbReference type="NCBI Taxonomy" id="412755"/>
    <lineage>
        <taxon>unclassified sequences</taxon>
        <taxon>metagenomes</taxon>
        <taxon>ecological metagenomes</taxon>
    </lineage>
</organism>
<dbReference type="AlphaFoldDB" id="X1LPK5"/>
<dbReference type="Gene3D" id="3.60.21.10">
    <property type="match status" value="1"/>
</dbReference>
<dbReference type="InterPro" id="IPR029052">
    <property type="entry name" value="Metallo-depent_PP-like"/>
</dbReference>
<protein>
    <recommendedName>
        <fullName evidence="2">Calcineurin-like phosphoesterase domain-containing protein</fullName>
    </recommendedName>
</protein>
<name>X1LPK5_9ZZZZ</name>